<dbReference type="InterPro" id="IPR013536">
    <property type="entry name" value="WLM_dom"/>
</dbReference>
<feature type="compositionally biased region" description="Polar residues" evidence="1">
    <location>
        <begin position="337"/>
        <end position="346"/>
    </location>
</feature>
<dbReference type="GO" id="GO:0006281">
    <property type="term" value="P:DNA repair"/>
    <property type="evidence" value="ECO:0007669"/>
    <property type="project" value="TreeGrafter"/>
</dbReference>
<feature type="region of interest" description="Disordered" evidence="1">
    <location>
        <begin position="385"/>
        <end position="407"/>
    </location>
</feature>
<dbReference type="Gene3D" id="3.30.2010.10">
    <property type="entry name" value="Metalloproteases ('zincins'), catalytic domain"/>
    <property type="match status" value="1"/>
</dbReference>
<proteinExistence type="predicted"/>
<evidence type="ECO:0000313" key="4">
    <source>
        <dbReference type="Proteomes" id="UP001251528"/>
    </source>
</evidence>
<sequence>MPIGIQRLNAKKSQPNPNIIFIKPLPGPNEKTAQTFLERIAAQCLPVMRKHHISVMTLEEYEPNREFVGRNFNAGEVVQLVLRSPQTGRWLPFDYVQMVMMHELAHCKQMNHSRAFWAVRNQYASQMYDIWKEGYTGDGIWGRGANLSTGEWERDQVSPEEALPEHLCGGTYRSRRRKRKVKPSLTYQERKERRILKKFGRNGVALGADEETKVKLEKGKKVQAKPKVAGSARGRELRAAAALARFEQQKNDKTEVVKEEDETDSGSETASDYEDGTTGVGSKGAVDVDGTRLVDSKGRDMVKVCEDEDTSGPDARNELSQLQGMLNSQVKRGPSSHRISSQTTVRTMEEQAEVTQPSASIYVKEEPIGDTGQLDELAPTLSNHTPIKREHTRQEESSPPPSFQTKRHAKSTCSMCSFNNKPLAVTCSVCANVLNPSNAPNSWHCTSPECISSQYVNSGDCGVCGLCGQRRS</sequence>
<dbReference type="GO" id="GO:0008237">
    <property type="term" value="F:metallopeptidase activity"/>
    <property type="evidence" value="ECO:0007669"/>
    <property type="project" value="TreeGrafter"/>
</dbReference>
<feature type="domain" description="WLM" evidence="2">
    <location>
        <begin position="10"/>
        <end position="247"/>
    </location>
</feature>
<accession>A0AAJ0CDH9</accession>
<comment type="caution">
    <text evidence="3">The sequence shown here is derived from an EMBL/GenBank/DDBJ whole genome shotgun (WGS) entry which is preliminary data.</text>
</comment>
<feature type="compositionally biased region" description="Basic and acidic residues" evidence="1">
    <location>
        <begin position="248"/>
        <end position="257"/>
    </location>
</feature>
<dbReference type="InterPro" id="IPR053000">
    <property type="entry name" value="WSS1-like_metalloprotease"/>
</dbReference>
<organism evidence="3 4">
    <name type="scientific">Conoideocrella luteorostrata</name>
    <dbReference type="NCBI Taxonomy" id="1105319"/>
    <lineage>
        <taxon>Eukaryota</taxon>
        <taxon>Fungi</taxon>
        <taxon>Dikarya</taxon>
        <taxon>Ascomycota</taxon>
        <taxon>Pezizomycotina</taxon>
        <taxon>Sordariomycetes</taxon>
        <taxon>Hypocreomycetidae</taxon>
        <taxon>Hypocreales</taxon>
        <taxon>Clavicipitaceae</taxon>
        <taxon>Conoideocrella</taxon>
    </lineage>
</organism>
<dbReference type="PANTHER" id="PTHR46622">
    <property type="entry name" value="DNA-DEPENDENT METALLOPROTEASE WSS1"/>
    <property type="match status" value="1"/>
</dbReference>
<dbReference type="AlphaFoldDB" id="A0AAJ0CDH9"/>
<dbReference type="Pfam" id="PF08325">
    <property type="entry name" value="WLM"/>
    <property type="match status" value="1"/>
</dbReference>
<feature type="compositionally biased region" description="Basic and acidic residues" evidence="1">
    <location>
        <begin position="387"/>
        <end position="396"/>
    </location>
</feature>
<dbReference type="EMBL" id="JASWJB010000366">
    <property type="protein sequence ID" value="KAK2591080.1"/>
    <property type="molecule type" value="Genomic_DNA"/>
</dbReference>
<evidence type="ECO:0000259" key="2">
    <source>
        <dbReference type="PROSITE" id="PS51397"/>
    </source>
</evidence>
<dbReference type="Proteomes" id="UP001251528">
    <property type="component" value="Unassembled WGS sequence"/>
</dbReference>
<gene>
    <name evidence="3" type="ORF">QQS21_011236</name>
</gene>
<dbReference type="PROSITE" id="PS51397">
    <property type="entry name" value="WLM"/>
    <property type="match status" value="1"/>
</dbReference>
<evidence type="ECO:0000313" key="3">
    <source>
        <dbReference type="EMBL" id="KAK2591080.1"/>
    </source>
</evidence>
<dbReference type="PANTHER" id="PTHR46622:SF1">
    <property type="entry name" value="DNA-DEPENDENT METALLOPROTEASE WSS1"/>
    <property type="match status" value="1"/>
</dbReference>
<feature type="region of interest" description="Disordered" evidence="1">
    <location>
        <begin position="248"/>
        <end position="287"/>
    </location>
</feature>
<feature type="compositionally biased region" description="Acidic residues" evidence="1">
    <location>
        <begin position="258"/>
        <end position="275"/>
    </location>
</feature>
<evidence type="ECO:0000256" key="1">
    <source>
        <dbReference type="SAM" id="MobiDB-lite"/>
    </source>
</evidence>
<name>A0AAJ0CDH9_9HYPO</name>
<keyword evidence="4" id="KW-1185">Reference proteome</keyword>
<feature type="region of interest" description="Disordered" evidence="1">
    <location>
        <begin position="328"/>
        <end position="347"/>
    </location>
</feature>
<dbReference type="GO" id="GO:0005634">
    <property type="term" value="C:nucleus"/>
    <property type="evidence" value="ECO:0007669"/>
    <property type="project" value="TreeGrafter"/>
</dbReference>
<reference evidence="3" key="1">
    <citation type="submission" date="2023-06" db="EMBL/GenBank/DDBJ databases">
        <title>Conoideocrella luteorostrata (Hypocreales: Clavicipitaceae), a potential biocontrol fungus for elongate hemlock scale in United States Christmas tree production areas.</title>
        <authorList>
            <person name="Barrett H."/>
            <person name="Lovett B."/>
            <person name="Macias A.M."/>
            <person name="Stajich J.E."/>
            <person name="Kasson M.T."/>
        </authorList>
    </citation>
    <scope>NUCLEOTIDE SEQUENCE</scope>
    <source>
        <strain evidence="3">ARSEF 14590</strain>
    </source>
</reference>
<protein>
    <recommendedName>
        <fullName evidence="2">WLM domain-containing protein</fullName>
    </recommendedName>
</protein>